<sequence>MKMAMFLLSVISTASAVLSPPNGSHTPDFSQVYKGFACSDEVLNGFNVVICEFLDKSVIHFPPTYLNTRNIGNPYGAKCANDTSYSTNYGRNLTATICDYGDVIVGHWPKEMWQSSNETSVRIGIGAFSKAVAHLPKTPEEVTDELLFKTSLDEFIARREKRDPLYLIWDSDGCTHAPDNPGGFNFLPACQRHDFGYRNYRAQNRLTKAARKKIDKLLKTE</sequence>
<protein>
    <recommendedName>
        <fullName evidence="4">Prokaryotic phospholipase A2-domain-containing protein</fullName>
    </recommendedName>
</protein>
<dbReference type="SUPFAM" id="SSF48619">
    <property type="entry name" value="Phospholipase A2, PLA2"/>
    <property type="match status" value="1"/>
</dbReference>
<evidence type="ECO:0000313" key="2">
    <source>
        <dbReference type="EMBL" id="KUI61014.1"/>
    </source>
</evidence>
<dbReference type="InterPro" id="IPR036444">
    <property type="entry name" value="PLipase_A2_dom_sf"/>
</dbReference>
<name>A0A194VAV6_CYTMA</name>
<dbReference type="InterPro" id="IPR015141">
    <property type="entry name" value="PLipase_A2_prok/fun"/>
</dbReference>
<dbReference type="Proteomes" id="UP000078576">
    <property type="component" value="Unassembled WGS sequence"/>
</dbReference>
<evidence type="ECO:0008006" key="4">
    <source>
        <dbReference type="Google" id="ProtNLM"/>
    </source>
</evidence>
<dbReference type="GO" id="GO:0050482">
    <property type="term" value="P:arachidonate secretion"/>
    <property type="evidence" value="ECO:0007669"/>
    <property type="project" value="InterPro"/>
</dbReference>
<reference evidence="3" key="1">
    <citation type="submission" date="2014-12" db="EMBL/GenBank/DDBJ databases">
        <title>Genome Sequence of Valsa Canker Pathogens Uncovers a Specific Adaption of Colonization on Woody Bark.</title>
        <authorList>
            <person name="Yin Z."/>
            <person name="Liu H."/>
            <person name="Gao X."/>
            <person name="Li Z."/>
            <person name="Song N."/>
            <person name="Ke X."/>
            <person name="Dai Q."/>
            <person name="Wu Y."/>
            <person name="Sun Y."/>
            <person name="Xu J.-R."/>
            <person name="Kang Z.K."/>
            <person name="Wang L."/>
            <person name="Huang L."/>
        </authorList>
    </citation>
    <scope>NUCLEOTIDE SEQUENCE [LARGE SCALE GENOMIC DNA]</scope>
    <source>
        <strain evidence="3">SXYL134</strain>
    </source>
</reference>
<keyword evidence="3" id="KW-1185">Reference proteome</keyword>
<evidence type="ECO:0000313" key="3">
    <source>
        <dbReference type="Proteomes" id="UP000078576"/>
    </source>
</evidence>
<dbReference type="GO" id="GO:0006644">
    <property type="term" value="P:phospholipid metabolic process"/>
    <property type="evidence" value="ECO:0007669"/>
    <property type="project" value="InterPro"/>
</dbReference>
<dbReference type="AlphaFoldDB" id="A0A194VAV6"/>
<feature type="chain" id="PRO_5008266306" description="Prokaryotic phospholipase A2-domain-containing protein" evidence="1">
    <location>
        <begin position="17"/>
        <end position="221"/>
    </location>
</feature>
<dbReference type="Gene3D" id="1.20.90.10">
    <property type="entry name" value="Phospholipase A2 domain"/>
    <property type="match status" value="1"/>
</dbReference>
<dbReference type="Pfam" id="PF09056">
    <property type="entry name" value="Phospholip_A2_3"/>
    <property type="match status" value="1"/>
</dbReference>
<dbReference type="GO" id="GO:0004623">
    <property type="term" value="F:phospholipase A2 activity"/>
    <property type="evidence" value="ECO:0007669"/>
    <property type="project" value="InterPro"/>
</dbReference>
<feature type="signal peptide" evidence="1">
    <location>
        <begin position="1"/>
        <end position="16"/>
    </location>
</feature>
<dbReference type="OrthoDB" id="5120271at2759"/>
<accession>A0A194VAV6</accession>
<dbReference type="EMBL" id="KN714764">
    <property type="protein sequence ID" value="KUI61014.1"/>
    <property type="molecule type" value="Genomic_DNA"/>
</dbReference>
<evidence type="ECO:0000256" key="1">
    <source>
        <dbReference type="SAM" id="SignalP"/>
    </source>
</evidence>
<keyword evidence="1" id="KW-0732">Signal</keyword>
<organism evidence="2 3">
    <name type="scientific">Cytospora mali</name>
    <name type="common">Apple Valsa canker fungus</name>
    <name type="synonym">Valsa mali</name>
    <dbReference type="NCBI Taxonomy" id="578113"/>
    <lineage>
        <taxon>Eukaryota</taxon>
        <taxon>Fungi</taxon>
        <taxon>Dikarya</taxon>
        <taxon>Ascomycota</taxon>
        <taxon>Pezizomycotina</taxon>
        <taxon>Sordariomycetes</taxon>
        <taxon>Sordariomycetidae</taxon>
        <taxon>Diaporthales</taxon>
        <taxon>Cytosporaceae</taxon>
        <taxon>Cytospora</taxon>
    </lineage>
</organism>
<gene>
    <name evidence="2" type="ORF">VP1G_08191</name>
</gene>
<proteinExistence type="predicted"/>